<evidence type="ECO:0000313" key="11">
    <source>
        <dbReference type="Proteomes" id="UP000256941"/>
    </source>
</evidence>
<feature type="transmembrane region" description="Helical" evidence="8">
    <location>
        <begin position="313"/>
        <end position="331"/>
    </location>
</feature>
<evidence type="ECO:0000256" key="8">
    <source>
        <dbReference type="RuleBase" id="RU365088"/>
    </source>
</evidence>
<dbReference type="PROSITE" id="PS50850">
    <property type="entry name" value="MFS"/>
    <property type="match status" value="1"/>
</dbReference>
<dbReference type="PANTHER" id="PTHR43124:SF3">
    <property type="entry name" value="CHLORAMPHENICOL EFFLUX PUMP RV0191"/>
    <property type="match status" value="1"/>
</dbReference>
<evidence type="ECO:0000259" key="9">
    <source>
        <dbReference type="PROSITE" id="PS50850"/>
    </source>
</evidence>
<keyword evidence="8" id="KW-0997">Cell inner membrane</keyword>
<feature type="transmembrane region" description="Helical" evidence="8">
    <location>
        <begin position="221"/>
        <end position="245"/>
    </location>
</feature>
<evidence type="ECO:0000256" key="2">
    <source>
        <dbReference type="ARBA" id="ARBA00006236"/>
    </source>
</evidence>
<sequence>MTMATCHEPQGWRTAPAPAPLWLLAMLTLGGTMAIHIFVPALPMVAAAFGTTAGAAQMTLSAYVVGLALAQVVYGPIADFFGRRPVLIAGMVIYALAGATAFLAPTIEMLIVARFFEAIGGGSGLVLGRAMLRDGHSHEEAARKLSLMNLMVMVGPGLSPLVGALLAEATGWRSIFLVLCALGLVNLLLVWRRLPHGPDLHGRDLGRVMRSYAGLLGSRRFLGYAIGGGFATTAIYAYLGAAPFIFVDQLHRPASEVAFYLAFNVLGVWFGSLAASRLAGRIRMGRLMVAGNLISCLGAVLFLLAVLSGTLSVALAVLPMLVLSFGAGLASPMALSEALSLDPAASGSASGLYGFIQMVIGAACAALSGIGGNPALAAALVLTAAGILAQLSFHIAHRSRA</sequence>
<feature type="domain" description="Major facilitator superfamily (MFS) profile" evidence="9">
    <location>
        <begin position="20"/>
        <end position="401"/>
    </location>
</feature>
<feature type="transmembrane region" description="Helical" evidence="8">
    <location>
        <begin position="144"/>
        <end position="166"/>
    </location>
</feature>
<reference evidence="10 11" key="1">
    <citation type="submission" date="2018-08" db="EMBL/GenBank/DDBJ databases">
        <title>Genomic Encyclopedia of Archaeal and Bacterial Type Strains, Phase II (KMG-II): from individual species to whole genera.</title>
        <authorList>
            <person name="Goeker M."/>
        </authorList>
    </citation>
    <scope>NUCLEOTIDE SEQUENCE [LARGE SCALE GENOMIC DNA]</scope>
    <source>
        <strain evidence="10 11">DSM 17099</strain>
    </source>
</reference>
<evidence type="ECO:0000256" key="4">
    <source>
        <dbReference type="ARBA" id="ARBA00022475"/>
    </source>
</evidence>
<keyword evidence="6 8" id="KW-1133">Transmembrane helix</keyword>
<evidence type="ECO:0000256" key="3">
    <source>
        <dbReference type="ARBA" id="ARBA00022448"/>
    </source>
</evidence>
<dbReference type="PRINTS" id="PR01036">
    <property type="entry name" value="TCRTETB"/>
</dbReference>
<name>A0A3D9XGP3_PARVE</name>
<dbReference type="CDD" id="cd17320">
    <property type="entry name" value="MFS_MdfA_MDR_like"/>
    <property type="match status" value="1"/>
</dbReference>
<keyword evidence="5 8" id="KW-0812">Transmembrane</keyword>
<dbReference type="Pfam" id="PF07690">
    <property type="entry name" value="MFS_1"/>
    <property type="match status" value="1"/>
</dbReference>
<dbReference type="PANTHER" id="PTHR43124">
    <property type="entry name" value="PURINE EFFLUX PUMP PBUE"/>
    <property type="match status" value="1"/>
</dbReference>
<feature type="transmembrane region" description="Helical" evidence="8">
    <location>
        <begin position="287"/>
        <end position="307"/>
    </location>
</feature>
<dbReference type="InterPro" id="IPR004812">
    <property type="entry name" value="Efflux_drug-R_Bcr/CmlA"/>
</dbReference>
<evidence type="ECO:0000256" key="6">
    <source>
        <dbReference type="ARBA" id="ARBA00022989"/>
    </source>
</evidence>
<comment type="caution">
    <text evidence="10">The sequence shown here is derived from an EMBL/GenBank/DDBJ whole genome shotgun (WGS) entry which is preliminary data.</text>
</comment>
<organism evidence="10 11">
    <name type="scientific">Paracoccus versutus</name>
    <name type="common">Thiobacillus versutus</name>
    <dbReference type="NCBI Taxonomy" id="34007"/>
    <lineage>
        <taxon>Bacteria</taxon>
        <taxon>Pseudomonadati</taxon>
        <taxon>Pseudomonadota</taxon>
        <taxon>Alphaproteobacteria</taxon>
        <taxon>Rhodobacterales</taxon>
        <taxon>Paracoccaceae</taxon>
        <taxon>Paracoccus</taxon>
    </lineage>
</organism>
<feature type="transmembrane region" description="Helical" evidence="8">
    <location>
        <begin position="55"/>
        <end position="74"/>
    </location>
</feature>
<dbReference type="GO" id="GO:0005886">
    <property type="term" value="C:plasma membrane"/>
    <property type="evidence" value="ECO:0007669"/>
    <property type="project" value="UniProtKB-SubCell"/>
</dbReference>
<dbReference type="Gene3D" id="1.20.1720.10">
    <property type="entry name" value="Multidrug resistance protein D"/>
    <property type="match status" value="1"/>
</dbReference>
<keyword evidence="4" id="KW-1003">Cell membrane</keyword>
<evidence type="ECO:0000256" key="5">
    <source>
        <dbReference type="ARBA" id="ARBA00022692"/>
    </source>
</evidence>
<proteinExistence type="inferred from homology"/>
<dbReference type="GO" id="GO:0042910">
    <property type="term" value="F:xenobiotic transmembrane transporter activity"/>
    <property type="evidence" value="ECO:0007669"/>
    <property type="project" value="InterPro"/>
</dbReference>
<feature type="transmembrane region" description="Helical" evidence="8">
    <location>
        <begin position="257"/>
        <end position="275"/>
    </location>
</feature>
<dbReference type="Proteomes" id="UP000256941">
    <property type="component" value="Unassembled WGS sequence"/>
</dbReference>
<protein>
    <recommendedName>
        <fullName evidence="8">Bcr/CflA family efflux transporter</fullName>
    </recommendedName>
</protein>
<feature type="transmembrane region" description="Helical" evidence="8">
    <location>
        <begin position="86"/>
        <end position="105"/>
    </location>
</feature>
<feature type="transmembrane region" description="Helical" evidence="8">
    <location>
        <begin position="352"/>
        <end position="370"/>
    </location>
</feature>
<dbReference type="InterPro" id="IPR050189">
    <property type="entry name" value="MFS_Efflux_Transporters"/>
</dbReference>
<dbReference type="AlphaFoldDB" id="A0A3D9XGP3"/>
<dbReference type="EMBL" id="QTUJ01000003">
    <property type="protein sequence ID" value="REF68781.1"/>
    <property type="molecule type" value="Genomic_DNA"/>
</dbReference>
<feature type="transmembrane region" description="Helical" evidence="8">
    <location>
        <begin position="172"/>
        <end position="191"/>
    </location>
</feature>
<comment type="subcellular location">
    <subcellularLocation>
        <location evidence="8">Cell inner membrane</location>
        <topology evidence="8">Multi-pass membrane protein</topology>
    </subcellularLocation>
    <subcellularLocation>
        <location evidence="1">Cell membrane</location>
        <topology evidence="1">Multi-pass membrane protein</topology>
    </subcellularLocation>
</comment>
<dbReference type="GO" id="GO:1990961">
    <property type="term" value="P:xenobiotic detoxification by transmembrane export across the plasma membrane"/>
    <property type="evidence" value="ECO:0007669"/>
    <property type="project" value="InterPro"/>
</dbReference>
<evidence type="ECO:0000313" key="10">
    <source>
        <dbReference type="EMBL" id="REF68781.1"/>
    </source>
</evidence>
<dbReference type="RefSeq" id="WP_244295295.1">
    <property type="nucleotide sequence ID" value="NZ_CP038197.1"/>
</dbReference>
<keyword evidence="3 8" id="KW-0813">Transport</keyword>
<dbReference type="SUPFAM" id="SSF103473">
    <property type="entry name" value="MFS general substrate transporter"/>
    <property type="match status" value="1"/>
</dbReference>
<feature type="transmembrane region" description="Helical" evidence="8">
    <location>
        <begin position="111"/>
        <end position="132"/>
    </location>
</feature>
<accession>A0A3D9XGP3</accession>
<comment type="similarity">
    <text evidence="2 8">Belongs to the major facilitator superfamily. Bcr/CmlA family.</text>
</comment>
<evidence type="ECO:0000256" key="7">
    <source>
        <dbReference type="ARBA" id="ARBA00023136"/>
    </source>
</evidence>
<feature type="transmembrane region" description="Helical" evidence="8">
    <location>
        <begin position="376"/>
        <end position="396"/>
    </location>
</feature>
<feature type="transmembrane region" description="Helical" evidence="8">
    <location>
        <begin position="21"/>
        <end position="49"/>
    </location>
</feature>
<dbReference type="InterPro" id="IPR036259">
    <property type="entry name" value="MFS_trans_sf"/>
</dbReference>
<evidence type="ECO:0000256" key="1">
    <source>
        <dbReference type="ARBA" id="ARBA00004651"/>
    </source>
</evidence>
<dbReference type="InterPro" id="IPR020846">
    <property type="entry name" value="MFS_dom"/>
</dbReference>
<gene>
    <name evidence="10" type="ORF">BDD41_3853</name>
</gene>
<keyword evidence="7 8" id="KW-0472">Membrane</keyword>
<dbReference type="NCBIfam" id="TIGR00710">
    <property type="entry name" value="efflux_Bcr_CflA"/>
    <property type="match status" value="1"/>
</dbReference>
<dbReference type="InterPro" id="IPR011701">
    <property type="entry name" value="MFS"/>
</dbReference>